<sequence>MAYRFDFSCNSITSEVVGTNGIGVGITTLPSSGVVTTSNGVVVSVGTNGVSVGHATTSPTSGSSGGSQSATSNAASPAIQPWTISLPLFASFATTLTGAVAGAFIVL</sequence>
<keyword evidence="2" id="KW-0472">Membrane</keyword>
<name>A0A0H2RT71_9AGAM</name>
<organism evidence="3 4">
    <name type="scientific">Schizopora paradoxa</name>
    <dbReference type="NCBI Taxonomy" id="27342"/>
    <lineage>
        <taxon>Eukaryota</taxon>
        <taxon>Fungi</taxon>
        <taxon>Dikarya</taxon>
        <taxon>Basidiomycota</taxon>
        <taxon>Agaricomycotina</taxon>
        <taxon>Agaricomycetes</taxon>
        <taxon>Hymenochaetales</taxon>
        <taxon>Schizoporaceae</taxon>
        <taxon>Schizopora</taxon>
    </lineage>
</organism>
<evidence type="ECO:0000313" key="4">
    <source>
        <dbReference type="Proteomes" id="UP000053477"/>
    </source>
</evidence>
<accession>A0A0H2RT71</accession>
<proteinExistence type="predicted"/>
<evidence type="ECO:0000313" key="3">
    <source>
        <dbReference type="EMBL" id="KLO15014.1"/>
    </source>
</evidence>
<dbReference type="Proteomes" id="UP000053477">
    <property type="component" value="Unassembled WGS sequence"/>
</dbReference>
<keyword evidence="2" id="KW-0812">Transmembrane</keyword>
<dbReference type="EMBL" id="KQ085935">
    <property type="protein sequence ID" value="KLO15014.1"/>
    <property type="molecule type" value="Genomic_DNA"/>
</dbReference>
<reference evidence="3 4" key="1">
    <citation type="submission" date="2015-04" db="EMBL/GenBank/DDBJ databases">
        <title>Complete genome sequence of Schizopora paradoxa KUC8140, a cosmopolitan wood degrader in East Asia.</title>
        <authorList>
            <consortium name="DOE Joint Genome Institute"/>
            <person name="Min B."/>
            <person name="Park H."/>
            <person name="Jang Y."/>
            <person name="Kim J.-J."/>
            <person name="Kim K.H."/>
            <person name="Pangilinan J."/>
            <person name="Lipzen A."/>
            <person name="Riley R."/>
            <person name="Grigoriev I.V."/>
            <person name="Spatafora J.W."/>
            <person name="Choi I.-G."/>
        </authorList>
    </citation>
    <scope>NUCLEOTIDE SEQUENCE [LARGE SCALE GENOMIC DNA]</scope>
    <source>
        <strain evidence="3 4">KUC8140</strain>
    </source>
</reference>
<feature type="transmembrane region" description="Helical" evidence="2">
    <location>
        <begin position="84"/>
        <end position="106"/>
    </location>
</feature>
<evidence type="ECO:0000256" key="1">
    <source>
        <dbReference type="SAM" id="MobiDB-lite"/>
    </source>
</evidence>
<keyword evidence="4" id="KW-1185">Reference proteome</keyword>
<evidence type="ECO:0000256" key="2">
    <source>
        <dbReference type="SAM" id="Phobius"/>
    </source>
</evidence>
<dbReference type="AlphaFoldDB" id="A0A0H2RT71"/>
<feature type="region of interest" description="Disordered" evidence="1">
    <location>
        <begin position="53"/>
        <end position="74"/>
    </location>
</feature>
<keyword evidence="2" id="KW-1133">Transmembrane helix</keyword>
<dbReference type="InParanoid" id="A0A0H2RT71"/>
<gene>
    <name evidence="3" type="ORF">SCHPADRAFT_902727</name>
</gene>
<protein>
    <submittedName>
        <fullName evidence="3">Uncharacterized protein</fullName>
    </submittedName>
</protein>